<dbReference type="Gene3D" id="1.10.10.10">
    <property type="entry name" value="Winged helix-like DNA-binding domain superfamily/Winged helix DNA-binding domain"/>
    <property type="match status" value="1"/>
</dbReference>
<dbReference type="InterPro" id="IPR036388">
    <property type="entry name" value="WH-like_DNA-bd_sf"/>
</dbReference>
<dbReference type="EMBL" id="PPUQ01000001">
    <property type="protein sequence ID" value="RDC41569.1"/>
    <property type="molecule type" value="Genomic_DNA"/>
</dbReference>
<dbReference type="Pfam" id="PF12802">
    <property type="entry name" value="MarR_2"/>
    <property type="match status" value="1"/>
</dbReference>
<dbReference type="Proteomes" id="UP000253752">
    <property type="component" value="Unassembled WGS sequence"/>
</dbReference>
<dbReference type="PROSITE" id="PS50995">
    <property type="entry name" value="HTH_MARR_2"/>
    <property type="match status" value="1"/>
</dbReference>
<evidence type="ECO:0000313" key="12">
    <source>
        <dbReference type="Proteomes" id="UP000312594"/>
    </source>
</evidence>
<dbReference type="EMBL" id="WPOM01000006">
    <property type="protein sequence ID" value="MVN32352.1"/>
    <property type="molecule type" value="Genomic_DNA"/>
</dbReference>
<dbReference type="InterPro" id="IPR000835">
    <property type="entry name" value="HTH_MarR-typ"/>
</dbReference>
<dbReference type="GeneID" id="69510677"/>
<gene>
    <name evidence="6" type="ORF">C1853_00530</name>
    <name evidence="5" type="ORF">C1871_02795</name>
    <name evidence="4" type="ORF">C1872_14435</name>
    <name evidence="3" type="ORF">C1875_00530</name>
    <name evidence="7" type="ORF">FIC87_03215</name>
    <name evidence="2" type="ORF">GO726_04110</name>
</gene>
<dbReference type="EMBL" id="PPTU01000001">
    <property type="protein sequence ID" value="RDB73371.1"/>
    <property type="molecule type" value="Genomic_DNA"/>
</dbReference>
<dbReference type="PANTHER" id="PTHR33164">
    <property type="entry name" value="TRANSCRIPTIONAL REGULATOR, MARR FAMILY"/>
    <property type="match status" value="1"/>
</dbReference>
<reference evidence="7" key="3">
    <citation type="submission" date="2019-06" db="EMBL/GenBank/DDBJ databases">
        <authorList>
            <person name="Bisanz J.E."/>
            <person name="Turnbaugh P.J."/>
        </authorList>
    </citation>
    <scope>NUCLEOTIDE SEQUENCE</scope>
    <source>
        <strain evidence="7">SECO-MT75m2</strain>
    </source>
</reference>
<dbReference type="OMA" id="MMAYLGE"/>
<reference evidence="7 12" key="1">
    <citation type="journal article" date="2005" name="Appl. Environ. Microbiol.">
        <title>Intestinal bacterial communities that produce active estrogen-like compounds enterodiol and enterolactone in humans.</title>
        <authorList>
            <person name="Clavel T."/>
            <person name="Henderson G."/>
            <person name="Alpert C.A."/>
            <person name="Philippe C."/>
            <person name="Rigottier-Gois L."/>
            <person name="Dore J."/>
            <person name="Blaut M."/>
        </authorList>
    </citation>
    <scope>NUCLEOTIDE SEQUENCE [LARGE SCALE GENOMIC DNA]</scope>
    <source>
        <strain evidence="7 12">SECO-MT75m2</strain>
    </source>
</reference>
<evidence type="ECO:0000313" key="3">
    <source>
        <dbReference type="EMBL" id="RDB73371.1"/>
    </source>
</evidence>
<evidence type="ECO:0000313" key="13">
    <source>
        <dbReference type="Proteomes" id="UP000436429"/>
    </source>
</evidence>
<dbReference type="GO" id="GO:0003700">
    <property type="term" value="F:DNA-binding transcription factor activity"/>
    <property type="evidence" value="ECO:0007669"/>
    <property type="project" value="InterPro"/>
</dbReference>
<evidence type="ECO:0000259" key="1">
    <source>
        <dbReference type="PROSITE" id="PS50995"/>
    </source>
</evidence>
<dbReference type="Proteomes" id="UP000253970">
    <property type="component" value="Unassembled WGS sequence"/>
</dbReference>
<evidence type="ECO:0000313" key="9">
    <source>
        <dbReference type="Proteomes" id="UP000253857"/>
    </source>
</evidence>
<evidence type="ECO:0000313" key="2">
    <source>
        <dbReference type="EMBL" id="MVN32352.1"/>
    </source>
</evidence>
<evidence type="ECO:0000313" key="11">
    <source>
        <dbReference type="Proteomes" id="UP000253970"/>
    </source>
</evidence>
<protein>
    <submittedName>
        <fullName evidence="5">MarR family transcriptional regulator</fullName>
    </submittedName>
    <submittedName>
        <fullName evidence="7">Winged helix-turn-helix transcriptional regulator</fullName>
    </submittedName>
</protein>
<dbReference type="EMBL" id="PPTY01000002">
    <property type="protein sequence ID" value="RDB88381.1"/>
    <property type="molecule type" value="Genomic_DNA"/>
</dbReference>
<evidence type="ECO:0000313" key="5">
    <source>
        <dbReference type="EMBL" id="RDB88381.1"/>
    </source>
</evidence>
<proteinExistence type="predicted"/>
<dbReference type="PRINTS" id="PR00598">
    <property type="entry name" value="HTHMARR"/>
</dbReference>
<reference evidence="2 13" key="4">
    <citation type="submission" date="2019-11" db="EMBL/GenBank/DDBJ databases">
        <title>Whole genome shotgun sequencing (WGS) data from Adlercreutzia equolifaciens ResAG-91, Eggerthella lenta MRI-F36, MRI-F37, MRI-F40, ResAG-49, ResAG-88, ResAG-121, ResAG-145, and Gordonibacter sp. ResAG-5, ResAG-26, ResAG-43, ResAG-50, ResAG-59.</title>
        <authorList>
            <person name="Stoll D.A."/>
            <person name="Danylec N."/>
            <person name="Franz C.M.A.P."/>
            <person name="Huch M."/>
        </authorList>
    </citation>
    <scope>NUCLEOTIDE SEQUENCE [LARGE SCALE GENOMIC DNA]</scope>
    <source>
        <strain evidence="2 13">ResAG-88</strain>
    </source>
</reference>
<dbReference type="RefSeq" id="WP_009304608.1">
    <property type="nucleotide sequence ID" value="NZ_AP025575.1"/>
</dbReference>
<dbReference type="Proteomes" id="UP000253915">
    <property type="component" value="Unassembled WGS sequence"/>
</dbReference>
<feature type="domain" description="HTH marR-type" evidence="1">
    <location>
        <begin position="9"/>
        <end position="141"/>
    </location>
</feature>
<dbReference type="EMBL" id="VEVP01000005">
    <property type="protein sequence ID" value="TNU94036.1"/>
    <property type="molecule type" value="Genomic_DNA"/>
</dbReference>
<dbReference type="PANTHER" id="PTHR33164:SF43">
    <property type="entry name" value="HTH-TYPE TRANSCRIPTIONAL REPRESSOR YETL"/>
    <property type="match status" value="1"/>
</dbReference>
<evidence type="ECO:0000313" key="10">
    <source>
        <dbReference type="Proteomes" id="UP000253915"/>
    </source>
</evidence>
<name>A0A369NNW4_EGGLN</name>
<organism evidence="5 9">
    <name type="scientific">Eggerthella lenta</name>
    <name type="common">Eubacterium lentum</name>
    <dbReference type="NCBI Taxonomy" id="84112"/>
    <lineage>
        <taxon>Bacteria</taxon>
        <taxon>Bacillati</taxon>
        <taxon>Actinomycetota</taxon>
        <taxon>Coriobacteriia</taxon>
        <taxon>Eggerthellales</taxon>
        <taxon>Eggerthellaceae</taxon>
        <taxon>Eggerthella</taxon>
    </lineage>
</organism>
<evidence type="ECO:0000313" key="7">
    <source>
        <dbReference type="EMBL" id="TNU94036.1"/>
    </source>
</evidence>
<accession>A0A369NNW4</accession>
<dbReference type="InterPro" id="IPR036390">
    <property type="entry name" value="WH_DNA-bd_sf"/>
</dbReference>
<dbReference type="SUPFAM" id="SSF46785">
    <property type="entry name" value="Winged helix' DNA-binding domain"/>
    <property type="match status" value="1"/>
</dbReference>
<comment type="caution">
    <text evidence="5">The sequence shown here is derived from an EMBL/GenBank/DDBJ whole genome shotgun (WGS) entry which is preliminary data.</text>
</comment>
<dbReference type="Proteomes" id="UP000312594">
    <property type="component" value="Unassembled WGS sequence"/>
</dbReference>
<evidence type="ECO:0000313" key="6">
    <source>
        <dbReference type="EMBL" id="RDC41569.1"/>
    </source>
</evidence>
<dbReference type="GO" id="GO:0006950">
    <property type="term" value="P:response to stress"/>
    <property type="evidence" value="ECO:0007669"/>
    <property type="project" value="TreeGrafter"/>
</dbReference>
<evidence type="ECO:0000313" key="8">
    <source>
        <dbReference type="Proteomes" id="UP000253752"/>
    </source>
</evidence>
<dbReference type="Proteomes" id="UP000436429">
    <property type="component" value="Unassembled WGS sequence"/>
</dbReference>
<evidence type="ECO:0000313" key="4">
    <source>
        <dbReference type="EMBL" id="RDB75215.1"/>
    </source>
</evidence>
<dbReference type="AlphaFoldDB" id="A0A369NNW4"/>
<dbReference type="SMART" id="SM00347">
    <property type="entry name" value="HTH_MARR"/>
    <property type="match status" value="1"/>
</dbReference>
<dbReference type="EMBL" id="PPTX01000030">
    <property type="protein sequence ID" value="RDB75215.1"/>
    <property type="molecule type" value="Genomic_DNA"/>
</dbReference>
<dbReference type="InterPro" id="IPR039422">
    <property type="entry name" value="MarR/SlyA-like"/>
</dbReference>
<sequence>MTDSFNETKRELYELMQRSRRERFTPPTPEGVTPSEARTMMTVSALQHTCEDVRPGRVAELTHTTPSALSQTFKTLEEKGLIERHRASGDYRAVSVSLTEEGERFAAEGRRLRDEHMDAVMEHVGIEDMRHLVRILRKVVEFHELDPEATCKSRAEGDEAPCA</sequence>
<reference evidence="8 9" key="2">
    <citation type="journal article" date="2018" name="Elife">
        <title>Discovery and characterization of a prevalent human gut bacterial enzyme sufficient for the inactivation of a family of plant toxins.</title>
        <authorList>
            <person name="Koppel N."/>
            <person name="Bisanz J.E."/>
            <person name="Pandelia M.E."/>
            <person name="Turnbaugh P.J."/>
            <person name="Balskus E.P."/>
        </authorList>
    </citation>
    <scope>NUCLEOTIDE SEQUENCE [LARGE SCALE GENOMIC DNA]</scope>
    <source>
        <strain evidence="6 10">16A</strain>
        <strain evidence="5 9">FAA1-1-60AUCSF</strain>
        <strain evidence="4 8">MR1 #12</strain>
        <strain evidence="3 11">W1 BHI 6</strain>
    </source>
</reference>
<dbReference type="Proteomes" id="UP000253857">
    <property type="component" value="Unassembled WGS sequence"/>
</dbReference>